<evidence type="ECO:0000313" key="4">
    <source>
        <dbReference type="EMBL" id="MED6130053.1"/>
    </source>
</evidence>
<evidence type="ECO:0000259" key="3">
    <source>
        <dbReference type="PROSITE" id="PS50158"/>
    </source>
</evidence>
<protein>
    <recommendedName>
        <fullName evidence="3">CCHC-type domain-containing protein</fullName>
    </recommendedName>
</protein>
<feature type="non-terminal residue" evidence="4">
    <location>
        <position position="139"/>
    </location>
</feature>
<sequence>MGTFCEQFGLPACHPRKKRSSNRKVFRSNPEKNFRKAKPRFQKSKPQKSVQKDFQKNTQKKPIICYTCNKPGHVSKYCRLKKRINNLNLDPQIEEQINNLLIESSDNDSGHESSDDVNNIQNDDIGSSSDSDDKTIGVL</sequence>
<keyword evidence="1" id="KW-0863">Zinc-finger</keyword>
<dbReference type="InterPro" id="IPR036875">
    <property type="entry name" value="Znf_CCHC_sf"/>
</dbReference>
<evidence type="ECO:0000256" key="2">
    <source>
        <dbReference type="SAM" id="MobiDB-lite"/>
    </source>
</evidence>
<dbReference type="SMART" id="SM00343">
    <property type="entry name" value="ZnF_C2HC"/>
    <property type="match status" value="1"/>
</dbReference>
<accession>A0ABU6S1W8</accession>
<dbReference type="Pfam" id="PF00098">
    <property type="entry name" value="zf-CCHC"/>
    <property type="match status" value="1"/>
</dbReference>
<keyword evidence="1" id="KW-0862">Zinc</keyword>
<feature type="domain" description="CCHC-type" evidence="3">
    <location>
        <begin position="65"/>
        <end position="79"/>
    </location>
</feature>
<feature type="region of interest" description="Disordered" evidence="2">
    <location>
        <begin position="15"/>
        <end position="56"/>
    </location>
</feature>
<organism evidence="4 5">
    <name type="scientific">Stylosanthes scabra</name>
    <dbReference type="NCBI Taxonomy" id="79078"/>
    <lineage>
        <taxon>Eukaryota</taxon>
        <taxon>Viridiplantae</taxon>
        <taxon>Streptophyta</taxon>
        <taxon>Embryophyta</taxon>
        <taxon>Tracheophyta</taxon>
        <taxon>Spermatophyta</taxon>
        <taxon>Magnoliopsida</taxon>
        <taxon>eudicotyledons</taxon>
        <taxon>Gunneridae</taxon>
        <taxon>Pentapetalae</taxon>
        <taxon>rosids</taxon>
        <taxon>fabids</taxon>
        <taxon>Fabales</taxon>
        <taxon>Fabaceae</taxon>
        <taxon>Papilionoideae</taxon>
        <taxon>50 kb inversion clade</taxon>
        <taxon>dalbergioids sensu lato</taxon>
        <taxon>Dalbergieae</taxon>
        <taxon>Pterocarpus clade</taxon>
        <taxon>Stylosanthes</taxon>
    </lineage>
</organism>
<keyword evidence="1" id="KW-0479">Metal-binding</keyword>
<feature type="region of interest" description="Disordered" evidence="2">
    <location>
        <begin position="100"/>
        <end position="139"/>
    </location>
</feature>
<dbReference type="InterPro" id="IPR001878">
    <property type="entry name" value="Znf_CCHC"/>
</dbReference>
<feature type="compositionally biased region" description="Basic residues" evidence="2">
    <location>
        <begin position="15"/>
        <end position="26"/>
    </location>
</feature>
<name>A0ABU6S1W8_9FABA</name>
<dbReference type="PROSITE" id="PS50158">
    <property type="entry name" value="ZF_CCHC"/>
    <property type="match status" value="1"/>
</dbReference>
<gene>
    <name evidence="4" type="ORF">PIB30_114321</name>
</gene>
<feature type="compositionally biased region" description="Basic residues" evidence="2">
    <location>
        <begin position="35"/>
        <end position="46"/>
    </location>
</feature>
<reference evidence="4 5" key="1">
    <citation type="journal article" date="2023" name="Plants (Basel)">
        <title>Bridging the Gap: Combining Genomics and Transcriptomics Approaches to Understand Stylosanthes scabra, an Orphan Legume from the Brazilian Caatinga.</title>
        <authorList>
            <person name="Ferreira-Neto J.R.C."/>
            <person name="da Silva M.D."/>
            <person name="Binneck E."/>
            <person name="de Melo N.F."/>
            <person name="da Silva R.H."/>
            <person name="de Melo A.L.T.M."/>
            <person name="Pandolfi V."/>
            <person name="Bustamante F.O."/>
            <person name="Brasileiro-Vidal A.C."/>
            <person name="Benko-Iseppon A.M."/>
        </authorList>
    </citation>
    <scope>NUCLEOTIDE SEQUENCE [LARGE SCALE GENOMIC DNA]</scope>
    <source>
        <tissue evidence="4">Leaves</tissue>
    </source>
</reference>
<dbReference type="Gene3D" id="4.10.60.10">
    <property type="entry name" value="Zinc finger, CCHC-type"/>
    <property type="match status" value="1"/>
</dbReference>
<dbReference type="SUPFAM" id="SSF57756">
    <property type="entry name" value="Retrovirus zinc finger-like domains"/>
    <property type="match status" value="1"/>
</dbReference>
<proteinExistence type="predicted"/>
<dbReference type="PANTHER" id="PTHR33054:SF9">
    <property type="entry name" value="CCHC-TYPE DOMAIN-CONTAINING PROTEIN"/>
    <property type="match status" value="1"/>
</dbReference>
<evidence type="ECO:0000313" key="5">
    <source>
        <dbReference type="Proteomes" id="UP001341840"/>
    </source>
</evidence>
<dbReference type="Proteomes" id="UP001341840">
    <property type="component" value="Unassembled WGS sequence"/>
</dbReference>
<comment type="caution">
    <text evidence="4">The sequence shown here is derived from an EMBL/GenBank/DDBJ whole genome shotgun (WGS) entry which is preliminary data.</text>
</comment>
<dbReference type="EMBL" id="JASCZI010040535">
    <property type="protein sequence ID" value="MED6130053.1"/>
    <property type="molecule type" value="Genomic_DNA"/>
</dbReference>
<evidence type="ECO:0000256" key="1">
    <source>
        <dbReference type="PROSITE-ProRule" id="PRU00047"/>
    </source>
</evidence>
<dbReference type="PANTHER" id="PTHR33054">
    <property type="entry name" value="CCHC-TYPE DOMAIN-CONTAINING PROTEIN"/>
    <property type="match status" value="1"/>
</dbReference>
<keyword evidence="5" id="KW-1185">Reference proteome</keyword>